<dbReference type="EMBL" id="MSCO01000002">
    <property type="protein sequence ID" value="PQJ84979.1"/>
    <property type="molecule type" value="Genomic_DNA"/>
</dbReference>
<protein>
    <recommendedName>
        <fullName evidence="4">DUF3316 domain-containing protein</fullName>
    </recommendedName>
</protein>
<keyword evidence="1" id="KW-0732">Signal</keyword>
<sequence>MKSFKTLALSTIIILASSSAMANPVVTSGNYISKASHTILYTDHVTTKEIAYNQALTQLNKLDNSSSAELKKILKVTSQNISLDDQSYITVQETMNMQGQIQYTGLIHANYHYLEHTSN</sequence>
<comment type="caution">
    <text evidence="2">The sequence shown here is derived from an EMBL/GenBank/DDBJ whole genome shotgun (WGS) entry which is preliminary data.</text>
</comment>
<feature type="chain" id="PRO_5015592021" description="DUF3316 domain-containing protein" evidence="1">
    <location>
        <begin position="23"/>
        <end position="119"/>
    </location>
</feature>
<accession>A0A2S7X4N0</accession>
<reference evidence="2 3" key="1">
    <citation type="submission" date="2016-12" db="EMBL/GenBank/DDBJ databases">
        <title>Diversity of luminous bacteria.</title>
        <authorList>
            <person name="Yoshizawa S."/>
            <person name="Kogure K."/>
        </authorList>
    </citation>
    <scope>NUCLEOTIDE SEQUENCE [LARGE SCALE GENOMIC DNA]</scope>
    <source>
        <strain evidence="2 3">ATCC 33715</strain>
    </source>
</reference>
<dbReference type="PIRSF" id="PIRSF028299">
    <property type="entry name" value="UCP028299"/>
    <property type="match status" value="1"/>
</dbReference>
<dbReference type="InterPro" id="IPR016879">
    <property type="entry name" value="UCP028299"/>
</dbReference>
<evidence type="ECO:0000313" key="2">
    <source>
        <dbReference type="EMBL" id="PQJ84979.1"/>
    </source>
</evidence>
<proteinExistence type="predicted"/>
<dbReference type="RefSeq" id="WP_105056352.1">
    <property type="nucleotide sequence ID" value="NZ_CAWNRT010000002.1"/>
</dbReference>
<name>A0A2S7X4N0_9GAMM</name>
<evidence type="ECO:0008006" key="4">
    <source>
        <dbReference type="Google" id="ProtNLM"/>
    </source>
</evidence>
<feature type="signal peptide" evidence="1">
    <location>
        <begin position="1"/>
        <end position="22"/>
    </location>
</feature>
<gene>
    <name evidence="2" type="ORF">BTO22_15995</name>
</gene>
<organism evidence="2 3">
    <name type="scientific">Aliivibrio sifiae</name>
    <dbReference type="NCBI Taxonomy" id="566293"/>
    <lineage>
        <taxon>Bacteria</taxon>
        <taxon>Pseudomonadati</taxon>
        <taxon>Pseudomonadota</taxon>
        <taxon>Gammaproteobacteria</taxon>
        <taxon>Vibrionales</taxon>
        <taxon>Vibrionaceae</taxon>
        <taxon>Aliivibrio</taxon>
    </lineage>
</organism>
<evidence type="ECO:0000313" key="3">
    <source>
        <dbReference type="Proteomes" id="UP000239263"/>
    </source>
</evidence>
<evidence type="ECO:0000256" key="1">
    <source>
        <dbReference type="SAM" id="SignalP"/>
    </source>
</evidence>
<dbReference type="Proteomes" id="UP000239263">
    <property type="component" value="Unassembled WGS sequence"/>
</dbReference>
<dbReference type="Pfam" id="PF11777">
    <property type="entry name" value="DUF3316"/>
    <property type="match status" value="1"/>
</dbReference>
<dbReference type="OrthoDB" id="5904223at2"/>
<dbReference type="AlphaFoldDB" id="A0A2S7X4N0"/>